<name>A0ABU4VG16_9ACTN</name>
<keyword evidence="1" id="KW-0805">Transcription regulation</keyword>
<dbReference type="Gene3D" id="1.10.357.10">
    <property type="entry name" value="Tetracycline Repressor, domain 2"/>
    <property type="match status" value="1"/>
</dbReference>
<comment type="caution">
    <text evidence="6">The sequence shown here is derived from an EMBL/GenBank/DDBJ whole genome shotgun (WGS) entry which is preliminary data.</text>
</comment>
<evidence type="ECO:0000313" key="7">
    <source>
        <dbReference type="Proteomes" id="UP001277761"/>
    </source>
</evidence>
<evidence type="ECO:0000259" key="5">
    <source>
        <dbReference type="PROSITE" id="PS50977"/>
    </source>
</evidence>
<dbReference type="PANTHER" id="PTHR30055">
    <property type="entry name" value="HTH-TYPE TRANSCRIPTIONAL REGULATOR RUTR"/>
    <property type="match status" value="1"/>
</dbReference>
<dbReference type="Proteomes" id="UP001277761">
    <property type="component" value="Unassembled WGS sequence"/>
</dbReference>
<evidence type="ECO:0000256" key="4">
    <source>
        <dbReference type="PROSITE-ProRule" id="PRU00335"/>
    </source>
</evidence>
<gene>
    <name evidence="6" type="ORF">SK069_04050</name>
</gene>
<dbReference type="SUPFAM" id="SSF46689">
    <property type="entry name" value="Homeodomain-like"/>
    <property type="match status" value="1"/>
</dbReference>
<dbReference type="Pfam" id="PF00440">
    <property type="entry name" value="TetR_N"/>
    <property type="match status" value="1"/>
</dbReference>
<dbReference type="InterPro" id="IPR050109">
    <property type="entry name" value="HTH-type_TetR-like_transc_reg"/>
</dbReference>
<evidence type="ECO:0000256" key="2">
    <source>
        <dbReference type="ARBA" id="ARBA00023125"/>
    </source>
</evidence>
<reference evidence="6 7" key="1">
    <citation type="submission" date="2023-11" db="EMBL/GenBank/DDBJ databases">
        <authorList>
            <person name="Xu M."/>
            <person name="Jiang T."/>
        </authorList>
    </citation>
    <scope>NUCLEOTIDE SEQUENCE [LARGE SCALE GENOMIC DNA]</scope>
    <source>
        <strain evidence="6 7">SD</strain>
    </source>
</reference>
<dbReference type="InterPro" id="IPR036271">
    <property type="entry name" value="Tet_transcr_reg_TetR-rel_C_sf"/>
</dbReference>
<feature type="domain" description="HTH tetR-type" evidence="5">
    <location>
        <begin position="8"/>
        <end position="68"/>
    </location>
</feature>
<dbReference type="RefSeq" id="WP_319952900.1">
    <property type="nucleotide sequence ID" value="NZ_JAXAVX010000001.1"/>
</dbReference>
<dbReference type="InterPro" id="IPR001647">
    <property type="entry name" value="HTH_TetR"/>
</dbReference>
<keyword evidence="7" id="KW-1185">Reference proteome</keyword>
<dbReference type="PANTHER" id="PTHR30055:SF234">
    <property type="entry name" value="HTH-TYPE TRANSCRIPTIONAL REGULATOR BETI"/>
    <property type="match status" value="1"/>
</dbReference>
<organism evidence="6 7">
    <name type="scientific">Patulibacter brassicae</name>
    <dbReference type="NCBI Taxonomy" id="1705717"/>
    <lineage>
        <taxon>Bacteria</taxon>
        <taxon>Bacillati</taxon>
        <taxon>Actinomycetota</taxon>
        <taxon>Thermoleophilia</taxon>
        <taxon>Solirubrobacterales</taxon>
        <taxon>Patulibacteraceae</taxon>
        <taxon>Patulibacter</taxon>
    </lineage>
</organism>
<dbReference type="InterPro" id="IPR009057">
    <property type="entry name" value="Homeodomain-like_sf"/>
</dbReference>
<keyword evidence="2 4" id="KW-0238">DNA-binding</keyword>
<dbReference type="PROSITE" id="PS50977">
    <property type="entry name" value="HTH_TETR_2"/>
    <property type="match status" value="1"/>
</dbReference>
<evidence type="ECO:0000256" key="1">
    <source>
        <dbReference type="ARBA" id="ARBA00023015"/>
    </source>
</evidence>
<dbReference type="EMBL" id="JAXAVX010000001">
    <property type="protein sequence ID" value="MDX8150757.1"/>
    <property type="molecule type" value="Genomic_DNA"/>
</dbReference>
<accession>A0ABU4VG16</accession>
<sequence>MTTAPSPRPRRPFDFEAMLGAFVEHGVRDASMEQIATAAGVSKRTLYHHFDGRDALFDAVVSACCDQFTAELWERYAEAEQLPVDAAIRTVLGTFLGLARHRPALFAVLFRADVAGAGRAAAIVDEARARALGRVTELVRARLAAAGLPSGPVAEQLAAAMSGMAHGLARELGRRPDWSEPALLELATHVWLAALGGLDPAQLRAAEAATGG</sequence>
<protein>
    <submittedName>
        <fullName evidence="6">TetR/AcrR family transcriptional regulator</fullName>
    </submittedName>
</protein>
<evidence type="ECO:0000256" key="3">
    <source>
        <dbReference type="ARBA" id="ARBA00023163"/>
    </source>
</evidence>
<dbReference type="SUPFAM" id="SSF48498">
    <property type="entry name" value="Tetracyclin repressor-like, C-terminal domain"/>
    <property type="match status" value="1"/>
</dbReference>
<keyword evidence="3" id="KW-0804">Transcription</keyword>
<feature type="DNA-binding region" description="H-T-H motif" evidence="4">
    <location>
        <begin position="31"/>
        <end position="50"/>
    </location>
</feature>
<evidence type="ECO:0000313" key="6">
    <source>
        <dbReference type="EMBL" id="MDX8150757.1"/>
    </source>
</evidence>
<proteinExistence type="predicted"/>